<dbReference type="Proteomes" id="UP000662888">
    <property type="component" value="Chromosome"/>
</dbReference>
<reference evidence="2 3" key="1">
    <citation type="submission" date="2020-11" db="EMBL/GenBank/DDBJ databases">
        <authorList>
            <person name="Sun Q."/>
        </authorList>
    </citation>
    <scope>NUCLEOTIDE SEQUENCE [LARGE SCALE GENOMIC DNA]</scope>
    <source>
        <strain evidence="2 3">P8398</strain>
    </source>
</reference>
<dbReference type="EMBL" id="CP065053">
    <property type="protein sequence ID" value="QPI49118.1"/>
    <property type="molecule type" value="Genomic_DNA"/>
</dbReference>
<protein>
    <submittedName>
        <fullName evidence="2">Uncharacterized protein</fullName>
    </submittedName>
</protein>
<sequence length="296" mass="32708">MSPSRLFLAIAALSLSLPALADENLLGYVRGAETLPKGSSEFYQWFTERSDKGAGHYRALDTKTEVEYGVSDRFQVSAELNGLAINTSGLVVDGYLPGDKKSGLRVRGVELGMKYNFLSPAKDDIGVSGIASLELGRLDPHSGRNKTEVEVEFEMQVQKYFLEGQLVVIGNVGARAAREKRKAIANLPEDFDWPTSPEMEISTKFGAGVSYRFAPGWYAGAETVRESEYETEVGLERWSLFAGPSIHYAGQKWWATLTAFKQVRGGGEKYAGQTDTNLHLIEKTKNEIRVKVGYNF</sequence>
<dbReference type="Pfam" id="PF20367">
    <property type="entry name" value="DUF6662"/>
    <property type="match status" value="1"/>
</dbReference>
<keyword evidence="3" id="KW-1185">Reference proteome</keyword>
<feature type="chain" id="PRO_5047200155" evidence="1">
    <location>
        <begin position="22"/>
        <end position="296"/>
    </location>
</feature>
<evidence type="ECO:0000313" key="3">
    <source>
        <dbReference type="Proteomes" id="UP000662888"/>
    </source>
</evidence>
<organism evidence="2 3">
    <name type="scientific">Massilia antarctica</name>
    <dbReference type="NCBI Taxonomy" id="2765360"/>
    <lineage>
        <taxon>Bacteria</taxon>
        <taxon>Pseudomonadati</taxon>
        <taxon>Pseudomonadota</taxon>
        <taxon>Betaproteobacteria</taxon>
        <taxon>Burkholderiales</taxon>
        <taxon>Oxalobacteraceae</taxon>
        <taxon>Telluria group</taxon>
        <taxon>Massilia</taxon>
    </lineage>
</organism>
<feature type="signal peptide" evidence="1">
    <location>
        <begin position="1"/>
        <end position="21"/>
    </location>
</feature>
<name>A0AA48WAY6_9BURK</name>
<keyword evidence="1" id="KW-0732">Signal</keyword>
<proteinExistence type="predicted"/>
<dbReference type="RefSeq" id="WP_206088702.1">
    <property type="nucleotide sequence ID" value="NZ_CP065053.1"/>
</dbReference>
<evidence type="ECO:0000256" key="1">
    <source>
        <dbReference type="SAM" id="SignalP"/>
    </source>
</evidence>
<accession>A0AA48WAY6</accession>
<dbReference type="InterPro" id="IPR046603">
    <property type="entry name" value="DUF6662"/>
</dbReference>
<gene>
    <name evidence="2" type="ORF">IV454_27195</name>
</gene>
<evidence type="ECO:0000313" key="2">
    <source>
        <dbReference type="EMBL" id="QPI49118.1"/>
    </source>
</evidence>